<reference evidence="1 2" key="1">
    <citation type="submission" date="2014-03" db="EMBL/GenBank/DDBJ databases">
        <authorList>
            <person name="Yoder B.A."/>
            <person name="Colicchio M.A."/>
            <person name="Schafer C.E."/>
            <person name="Abrahim M.R."/>
            <person name="Adkins N.L."/>
            <person name="Burke K.A."/>
            <person name="Churilla B.M."/>
            <person name="Cohen K.L."/>
            <person name="Fasoranti T.O."/>
            <person name="Genkil J.S."/>
            <person name="Kramer Z.J."/>
            <person name="Prout A.K."/>
            <person name="Schwarz A.G."/>
            <person name="Tish M."/>
            <person name="Vispute N."/>
            <person name="Wilkes K.E."/>
            <person name="Williams C.R."/>
            <person name="Xiao X."/>
            <person name="Yu V.J."/>
            <person name="Lapin J.S."/>
            <person name="Ott C.T."/>
            <person name="Walburn T.D."/>
            <person name="Bradley K.W."/>
            <person name="Clarke D.Q."/>
            <person name="Lewis M.F."/>
            <person name="Barker L.P."/>
            <person name="Bailey C."/>
            <person name="Asai D.J."/>
            <person name="Bowman C.A."/>
            <person name="Russell D.A."/>
            <person name="Pope W.H."/>
            <person name="Jacobs-Sera D."/>
            <person name="Hendrix R.W."/>
            <person name="Hatfull G.F."/>
        </authorList>
    </citation>
    <scope>NUCLEOTIDE SEQUENCE [LARGE SCALE GENOMIC DNA]</scope>
</reference>
<accession>A0A068F3H6</accession>
<sequence length="84" mass="9461">MLSMFDPYQKVLIAAYRALADAEPPSRAELRELPQSLNARTVEHLRPALRELSRSAGVHIGNSDWGSSGHLLPRQRQVRVTKSR</sequence>
<keyword evidence="2" id="KW-1185">Reference proteome</keyword>
<protein>
    <submittedName>
        <fullName evidence="1">Uncharacterized protein</fullName>
    </submittedName>
</protein>
<name>A0A068F3H6_9CAUD</name>
<organism evidence="1 2">
    <name type="scientific">Mycobacterium phage Gaia</name>
    <dbReference type="NCBI Taxonomy" id="1486472"/>
    <lineage>
        <taxon>Viruses</taxon>
        <taxon>Duplodnaviria</taxon>
        <taxon>Heunggongvirae</taxon>
        <taxon>Uroviricota</taxon>
        <taxon>Caudoviricetes</taxon>
        <taxon>Gaiavirus</taxon>
        <taxon>Gaiavirus gaia</taxon>
    </lineage>
</organism>
<dbReference type="GeneID" id="23679580"/>
<evidence type="ECO:0000313" key="1">
    <source>
        <dbReference type="EMBL" id="AID58893.1"/>
    </source>
</evidence>
<evidence type="ECO:0000313" key="2">
    <source>
        <dbReference type="Proteomes" id="UP000027491"/>
    </source>
</evidence>
<dbReference type="EMBL" id="KJ567043">
    <property type="protein sequence ID" value="AID58893.1"/>
    <property type="molecule type" value="Genomic_DNA"/>
</dbReference>
<proteinExistence type="predicted"/>
<dbReference type="KEGG" id="vg:23679580"/>
<gene>
    <name evidence="1" type="primary">74</name>
    <name evidence="1" type="ORF">PBI_GAIA_74</name>
</gene>
<dbReference type="RefSeq" id="YP_009124816.1">
    <property type="nucleotide sequence ID" value="NC_026590.1"/>
</dbReference>
<dbReference type="OrthoDB" id="16672at10239"/>
<dbReference type="Proteomes" id="UP000027491">
    <property type="component" value="Segment"/>
</dbReference>